<feature type="coiled-coil region" evidence="1">
    <location>
        <begin position="2"/>
        <end position="36"/>
    </location>
</feature>
<keyword evidence="1" id="KW-0175">Coiled coil</keyword>
<accession>A0ABY8CJD4</accession>
<keyword evidence="3" id="KW-1185">Reference proteome</keyword>
<dbReference type="EMBL" id="CP119068">
    <property type="protein sequence ID" value="WEL39029.1"/>
    <property type="molecule type" value="Genomic_DNA"/>
</dbReference>
<reference evidence="2 3" key="1">
    <citation type="submission" date="2023-02" db="EMBL/GenBank/DDBJ databases">
        <title>Encephalitozoon hellem ATCC 50451 complete genome.</title>
        <authorList>
            <person name="Mascarenhas dos Santos A.C."/>
            <person name="Julian A.T."/>
            <person name="Pombert J.-F."/>
        </authorList>
    </citation>
    <scope>NUCLEOTIDE SEQUENCE [LARGE SCALE GENOMIC DNA]</scope>
    <source>
        <strain evidence="2 3">ATCC 50451</strain>
    </source>
</reference>
<proteinExistence type="predicted"/>
<organism evidence="2 3">
    <name type="scientific">Encephalitozoon hellem</name>
    <name type="common">Microsporidian parasite</name>
    <dbReference type="NCBI Taxonomy" id="27973"/>
    <lineage>
        <taxon>Eukaryota</taxon>
        <taxon>Fungi</taxon>
        <taxon>Fungi incertae sedis</taxon>
        <taxon>Microsporidia</taxon>
        <taxon>Unikaryonidae</taxon>
        <taxon>Encephalitozoon</taxon>
    </lineage>
</organism>
<sequence length="39" mass="4863">MTELSQEKREMYLKEIEELEKTLKEEEDELKRITKTEDF</sequence>
<evidence type="ECO:0000313" key="2">
    <source>
        <dbReference type="EMBL" id="WEL39029.1"/>
    </source>
</evidence>
<gene>
    <name evidence="2" type="ORF">PFJ87_07g01060</name>
</gene>
<evidence type="ECO:0000313" key="3">
    <source>
        <dbReference type="Proteomes" id="UP001217963"/>
    </source>
</evidence>
<name>A0ABY8CJD4_ENCHE</name>
<protein>
    <submittedName>
        <fullName evidence="2">Uncharacterized protein</fullName>
    </submittedName>
</protein>
<evidence type="ECO:0000256" key="1">
    <source>
        <dbReference type="SAM" id="Coils"/>
    </source>
</evidence>
<dbReference type="Proteomes" id="UP001217963">
    <property type="component" value="Chromosome VII"/>
</dbReference>